<keyword evidence="10" id="KW-1185">Reference proteome</keyword>
<evidence type="ECO:0000256" key="2">
    <source>
        <dbReference type="ARBA" id="ARBA00022448"/>
    </source>
</evidence>
<comment type="subcellular location">
    <subcellularLocation>
        <location evidence="1 7">Cell membrane</location>
        <topology evidence="1 7">Multi-pass membrane protein</topology>
    </subcellularLocation>
</comment>
<gene>
    <name evidence="9" type="ORF">IQ26_04165</name>
</gene>
<evidence type="ECO:0000313" key="9">
    <source>
        <dbReference type="EMBL" id="TWI33164.1"/>
    </source>
</evidence>
<dbReference type="Gene3D" id="1.10.3720.10">
    <property type="entry name" value="MetI-like"/>
    <property type="match status" value="2"/>
</dbReference>
<reference evidence="9 10" key="1">
    <citation type="journal article" date="2015" name="Stand. Genomic Sci.">
        <title>Genomic Encyclopedia of Bacterial and Archaeal Type Strains, Phase III: the genomes of soil and plant-associated and newly described type strains.</title>
        <authorList>
            <person name="Whitman W.B."/>
            <person name="Woyke T."/>
            <person name="Klenk H.P."/>
            <person name="Zhou Y."/>
            <person name="Lilburn T.G."/>
            <person name="Beck B.J."/>
            <person name="De Vos P."/>
            <person name="Vandamme P."/>
            <person name="Eisen J.A."/>
            <person name="Garrity G."/>
            <person name="Hugenholtz P."/>
            <person name="Kyrpides N.C."/>
        </authorList>
    </citation>
    <scope>NUCLEOTIDE SEQUENCE [LARGE SCALE GENOMIC DNA]</scope>
    <source>
        <strain evidence="9 10">CGMCC 1.2546</strain>
    </source>
</reference>
<dbReference type="PROSITE" id="PS50928">
    <property type="entry name" value="ABC_TM1"/>
    <property type="match status" value="2"/>
</dbReference>
<dbReference type="EMBL" id="VLKT01000026">
    <property type="protein sequence ID" value="TWI33164.1"/>
    <property type="molecule type" value="Genomic_DNA"/>
</dbReference>
<dbReference type="CDD" id="cd06261">
    <property type="entry name" value="TM_PBP2"/>
    <property type="match status" value="2"/>
</dbReference>
<feature type="transmembrane region" description="Helical" evidence="7">
    <location>
        <begin position="415"/>
        <end position="433"/>
    </location>
</feature>
<dbReference type="RefSeq" id="WP_145720227.1">
    <property type="nucleotide sequence ID" value="NZ_BSPF01000004.1"/>
</dbReference>
<organism evidence="9 10">
    <name type="scientific">Mesorhizobium tianshanense</name>
    <dbReference type="NCBI Taxonomy" id="39844"/>
    <lineage>
        <taxon>Bacteria</taxon>
        <taxon>Pseudomonadati</taxon>
        <taxon>Pseudomonadota</taxon>
        <taxon>Alphaproteobacteria</taxon>
        <taxon>Hyphomicrobiales</taxon>
        <taxon>Phyllobacteriaceae</taxon>
        <taxon>Mesorhizobium</taxon>
    </lineage>
</organism>
<dbReference type="InterPro" id="IPR035906">
    <property type="entry name" value="MetI-like_sf"/>
</dbReference>
<evidence type="ECO:0000256" key="3">
    <source>
        <dbReference type="ARBA" id="ARBA00022475"/>
    </source>
</evidence>
<evidence type="ECO:0000256" key="7">
    <source>
        <dbReference type="RuleBase" id="RU363032"/>
    </source>
</evidence>
<dbReference type="GO" id="GO:0015226">
    <property type="term" value="F:carnitine transmembrane transporter activity"/>
    <property type="evidence" value="ECO:0007669"/>
    <property type="project" value="TreeGrafter"/>
</dbReference>
<protein>
    <submittedName>
        <fullName evidence="9">Glycine betaine/proline transport system permease protein</fullName>
    </submittedName>
</protein>
<feature type="transmembrane region" description="Helical" evidence="7">
    <location>
        <begin position="125"/>
        <end position="144"/>
    </location>
</feature>
<feature type="transmembrane region" description="Helical" evidence="7">
    <location>
        <begin position="309"/>
        <end position="331"/>
    </location>
</feature>
<keyword evidence="5 7" id="KW-1133">Transmembrane helix</keyword>
<feature type="transmembrane region" description="Helical" evidence="7">
    <location>
        <begin position="464"/>
        <end position="487"/>
    </location>
</feature>
<feature type="transmembrane region" description="Helical" evidence="7">
    <location>
        <begin position="343"/>
        <end position="364"/>
    </location>
</feature>
<sequence length="653" mass="70741">MMWQTATTTNQKNSSVWLLALVIVGVWFTTSRIAWANIPPEGPLLPISLWIGAAMDWLIKDAHFGPVTFQEVTRAAARIMNWPLSAANAFLWKGVPITKEFRIMPVSWIGVVCLMTLVGHAIGGWRLAVLNLCCFLYMVLFGLWESSMMTFASILVAVPLSCAAGFSVAVVVFGNRKVEAATLVILDFMQTVPIFAYLLPILFLFGFSPVSAMLGTMIYSMPAMVRTTLLAFKTTSDELIELGRVVGATKRQMIRKILVPSSRPLLTVGMNQVVVLSLNAVIIASIIGAGGLGFDVLKALRTLNTGRGLEAGFAIVLMAISLDRLSIAYTQRVADSPVRNRGWIGYLVTGIAIAILAMGASYIWPFARSVPAEMQLSIAPYVAKGLDYVTITYGDAIDTFTGFMYIYLLNPIRDIVVGLPWLFVVFGLSVVAWKLGGPRLLITIVALLAFILLTGFWRASMTTVYLIGISVTISLLLGLPLGIAGALNDRMSAVLGTICNTLQTLPSFVYLVPVVMLFHVGDVPAIIAVVLYAVTPVIRYTDMGIRRVDPGLLEGAKAMGASRIQTLLKIRLPMAMPEILLGLNQTIMLAISMLVVTALVGTQDLGQEVYIGLSRADTGRGLVAGICVASLSIIVDRLIQTYANRQKRALGLE</sequence>
<dbReference type="GO" id="GO:0015871">
    <property type="term" value="P:choline transport"/>
    <property type="evidence" value="ECO:0007669"/>
    <property type="project" value="TreeGrafter"/>
</dbReference>
<proteinExistence type="inferred from homology"/>
<feature type="domain" description="ABC transmembrane type-1" evidence="8">
    <location>
        <begin position="143"/>
        <end position="326"/>
    </location>
</feature>
<accession>A0A562NLU7</accession>
<dbReference type="GO" id="GO:0005275">
    <property type="term" value="F:amine transmembrane transporter activity"/>
    <property type="evidence" value="ECO:0007669"/>
    <property type="project" value="TreeGrafter"/>
</dbReference>
<dbReference type="GO" id="GO:0043190">
    <property type="term" value="C:ATP-binding cassette (ABC) transporter complex"/>
    <property type="evidence" value="ECO:0007669"/>
    <property type="project" value="TreeGrafter"/>
</dbReference>
<evidence type="ECO:0000256" key="5">
    <source>
        <dbReference type="ARBA" id="ARBA00022989"/>
    </source>
</evidence>
<feature type="domain" description="ABC transmembrane type-1" evidence="8">
    <location>
        <begin position="460"/>
        <end position="639"/>
    </location>
</feature>
<dbReference type="FunFam" id="1.10.3720.10:FF:000001">
    <property type="entry name" value="Glycine betaine ABC transporter, permease"/>
    <property type="match status" value="1"/>
</dbReference>
<feature type="transmembrane region" description="Helical" evidence="7">
    <location>
        <begin position="579"/>
        <end position="601"/>
    </location>
</feature>
<evidence type="ECO:0000256" key="1">
    <source>
        <dbReference type="ARBA" id="ARBA00004651"/>
    </source>
</evidence>
<keyword evidence="2 7" id="KW-0813">Transport</keyword>
<feature type="transmembrane region" description="Helical" evidence="7">
    <location>
        <begin position="150"/>
        <end position="173"/>
    </location>
</feature>
<keyword evidence="3" id="KW-1003">Cell membrane</keyword>
<dbReference type="AlphaFoldDB" id="A0A562NLU7"/>
<evidence type="ECO:0000259" key="8">
    <source>
        <dbReference type="PROSITE" id="PS50928"/>
    </source>
</evidence>
<evidence type="ECO:0000256" key="4">
    <source>
        <dbReference type="ARBA" id="ARBA00022692"/>
    </source>
</evidence>
<comment type="caution">
    <text evidence="9">The sequence shown here is derived from an EMBL/GenBank/DDBJ whole genome shotgun (WGS) entry which is preliminary data.</text>
</comment>
<evidence type="ECO:0000313" key="10">
    <source>
        <dbReference type="Proteomes" id="UP000317122"/>
    </source>
</evidence>
<comment type="similarity">
    <text evidence="7">Belongs to the binding-protein-dependent transport system permease family.</text>
</comment>
<feature type="transmembrane region" description="Helical" evidence="7">
    <location>
        <begin position="621"/>
        <end position="639"/>
    </location>
</feature>
<dbReference type="Pfam" id="PF00528">
    <property type="entry name" value="BPD_transp_1"/>
    <property type="match status" value="2"/>
</dbReference>
<dbReference type="PANTHER" id="PTHR47737:SF1">
    <property type="entry name" value="GLYCINE BETAINE_PROLINE BETAINE TRANSPORT SYSTEM PERMEASE PROTEIN PROW"/>
    <property type="match status" value="1"/>
</dbReference>
<dbReference type="InterPro" id="IPR000515">
    <property type="entry name" value="MetI-like"/>
</dbReference>
<keyword evidence="6 7" id="KW-0472">Membrane</keyword>
<evidence type="ECO:0000256" key="6">
    <source>
        <dbReference type="ARBA" id="ARBA00023136"/>
    </source>
</evidence>
<feature type="transmembrane region" description="Helical" evidence="7">
    <location>
        <begin position="439"/>
        <end position="457"/>
    </location>
</feature>
<dbReference type="PANTHER" id="PTHR47737">
    <property type="entry name" value="GLYCINE BETAINE/PROLINE BETAINE TRANSPORT SYSTEM PERMEASE PROTEIN PROW"/>
    <property type="match status" value="1"/>
</dbReference>
<feature type="transmembrane region" description="Helical" evidence="7">
    <location>
        <begin position="194"/>
        <end position="219"/>
    </location>
</feature>
<dbReference type="Proteomes" id="UP000317122">
    <property type="component" value="Unassembled WGS sequence"/>
</dbReference>
<feature type="transmembrane region" description="Helical" evidence="7">
    <location>
        <begin position="273"/>
        <end position="297"/>
    </location>
</feature>
<dbReference type="GO" id="GO:0031460">
    <property type="term" value="P:glycine betaine transport"/>
    <property type="evidence" value="ECO:0007669"/>
    <property type="project" value="TreeGrafter"/>
</dbReference>
<dbReference type="OrthoDB" id="9815258at2"/>
<dbReference type="SUPFAM" id="SSF161098">
    <property type="entry name" value="MetI-like"/>
    <property type="match status" value="2"/>
</dbReference>
<name>A0A562NLU7_9HYPH</name>
<feature type="transmembrane region" description="Helical" evidence="7">
    <location>
        <begin position="507"/>
        <end position="534"/>
    </location>
</feature>
<keyword evidence="4 7" id="KW-0812">Transmembrane</keyword>